<dbReference type="Gene3D" id="3.40.50.620">
    <property type="entry name" value="HUPs"/>
    <property type="match status" value="1"/>
</dbReference>
<dbReference type="Proteomes" id="UP000276223">
    <property type="component" value="Unassembled WGS sequence"/>
</dbReference>
<dbReference type="SUPFAM" id="SSF52402">
    <property type="entry name" value="Adenine nucleotide alpha hydrolases-like"/>
    <property type="match status" value="1"/>
</dbReference>
<dbReference type="CDD" id="cd00293">
    <property type="entry name" value="USP-like"/>
    <property type="match status" value="1"/>
</dbReference>
<dbReference type="OrthoDB" id="5512840at2"/>
<protein>
    <submittedName>
        <fullName evidence="3">Nucleotide-binding universal stress UspA family protein</fullName>
    </submittedName>
</protein>
<evidence type="ECO:0000313" key="3">
    <source>
        <dbReference type="EMBL" id="ROR01495.1"/>
    </source>
</evidence>
<evidence type="ECO:0000259" key="2">
    <source>
        <dbReference type="Pfam" id="PF00582"/>
    </source>
</evidence>
<evidence type="ECO:0000313" key="4">
    <source>
        <dbReference type="Proteomes" id="UP000276223"/>
    </source>
</evidence>
<dbReference type="PANTHER" id="PTHR46268">
    <property type="entry name" value="STRESS RESPONSE PROTEIN NHAX"/>
    <property type="match status" value="1"/>
</dbReference>
<evidence type="ECO:0000256" key="1">
    <source>
        <dbReference type="ARBA" id="ARBA00008791"/>
    </source>
</evidence>
<feature type="domain" description="UspA" evidence="2">
    <location>
        <begin position="1"/>
        <end position="150"/>
    </location>
</feature>
<dbReference type="AlphaFoldDB" id="A0A3N1VF34"/>
<dbReference type="RefSeq" id="WP_123289212.1">
    <property type="nucleotide sequence ID" value="NZ_RJVA01000010.1"/>
</dbReference>
<keyword evidence="4" id="KW-1185">Reference proteome</keyword>
<dbReference type="Pfam" id="PF00582">
    <property type="entry name" value="Usp"/>
    <property type="match status" value="1"/>
</dbReference>
<comment type="caution">
    <text evidence="3">The sequence shown here is derived from an EMBL/GenBank/DDBJ whole genome shotgun (WGS) entry which is preliminary data.</text>
</comment>
<gene>
    <name evidence="3" type="ORF">EDC27_0669</name>
</gene>
<dbReference type="InterPro" id="IPR006016">
    <property type="entry name" value="UspA"/>
</dbReference>
<organism evidence="3 4">
    <name type="scientific">Desulfosoma caldarium</name>
    <dbReference type="NCBI Taxonomy" id="610254"/>
    <lineage>
        <taxon>Bacteria</taxon>
        <taxon>Pseudomonadati</taxon>
        <taxon>Thermodesulfobacteriota</taxon>
        <taxon>Syntrophobacteria</taxon>
        <taxon>Syntrophobacterales</taxon>
        <taxon>Syntrophobacteraceae</taxon>
        <taxon>Desulfosoma</taxon>
    </lineage>
</organism>
<comment type="similarity">
    <text evidence="1">Belongs to the universal stress protein A family.</text>
</comment>
<proteinExistence type="inferred from homology"/>
<dbReference type="EMBL" id="RJVA01000010">
    <property type="protein sequence ID" value="ROR01495.1"/>
    <property type="molecule type" value="Genomic_DNA"/>
</dbReference>
<accession>A0A3N1VF34</accession>
<reference evidence="3 4" key="1">
    <citation type="submission" date="2018-11" db="EMBL/GenBank/DDBJ databases">
        <title>Genomic Encyclopedia of Type Strains, Phase IV (KMG-IV): sequencing the most valuable type-strain genomes for metagenomic binning, comparative biology and taxonomic classification.</title>
        <authorList>
            <person name="Goeker M."/>
        </authorList>
    </citation>
    <scope>NUCLEOTIDE SEQUENCE [LARGE SCALE GENOMIC DNA]</scope>
    <source>
        <strain evidence="3 4">DSM 22027</strain>
    </source>
</reference>
<dbReference type="InterPro" id="IPR014729">
    <property type="entry name" value="Rossmann-like_a/b/a_fold"/>
</dbReference>
<dbReference type="PANTHER" id="PTHR46268:SF22">
    <property type="entry name" value="SENSOR PROTEIN KDPD-RELATED"/>
    <property type="match status" value="1"/>
</dbReference>
<name>A0A3N1VF34_9BACT</name>
<sequence>MYRKILFCADLYASSDYAFAAALDLAERSEAELIILHVLESRHRYSGHVITEDGETWAGPEVIEKLKKKLREYYLIRIEREDPRNVRVEVRAGIPWVEICRFARKEKVDLIVLGPYTIHDAKAPLDLEKPHLGQNAQEVSLRAPCQVSIVTSPKQRLALEKVEEHVRAKKRKRKMT</sequence>